<dbReference type="AlphaFoldDB" id="A0A0S4J3A8"/>
<accession>A0A0S4J3A8</accession>
<organism evidence="1 2">
    <name type="scientific">Bodo saltans</name>
    <name type="common">Flagellated protozoan</name>
    <dbReference type="NCBI Taxonomy" id="75058"/>
    <lineage>
        <taxon>Eukaryota</taxon>
        <taxon>Discoba</taxon>
        <taxon>Euglenozoa</taxon>
        <taxon>Kinetoplastea</taxon>
        <taxon>Metakinetoplastina</taxon>
        <taxon>Eubodonida</taxon>
        <taxon>Bodonidae</taxon>
        <taxon>Bodo</taxon>
    </lineage>
</organism>
<evidence type="ECO:0000313" key="1">
    <source>
        <dbReference type="EMBL" id="CUG85559.1"/>
    </source>
</evidence>
<protein>
    <submittedName>
        <fullName evidence="1">Uncharacterized protein</fullName>
    </submittedName>
</protein>
<gene>
    <name evidence="1" type="ORF">BSAL_90130</name>
</gene>
<evidence type="ECO:0000313" key="2">
    <source>
        <dbReference type="Proteomes" id="UP000051952"/>
    </source>
</evidence>
<reference evidence="2" key="1">
    <citation type="submission" date="2015-09" db="EMBL/GenBank/DDBJ databases">
        <authorList>
            <consortium name="Pathogen Informatics"/>
        </authorList>
    </citation>
    <scope>NUCLEOTIDE SEQUENCE [LARGE SCALE GENOMIC DNA]</scope>
    <source>
        <strain evidence="2">Lake Konstanz</strain>
    </source>
</reference>
<dbReference type="VEuPathDB" id="TriTrypDB:BSAL_90130"/>
<sequence length="93" mass="10123">MMMTINITIRGMKGHHLRSRVETEILPALKECLACEPLDAVAIPLGVFNALVEHSGMCSVSKTVDSDNKVESALLLGRAHAREQLSRDLGLVL</sequence>
<proteinExistence type="predicted"/>
<dbReference type="Proteomes" id="UP000051952">
    <property type="component" value="Unassembled WGS sequence"/>
</dbReference>
<name>A0A0S4J3A8_BODSA</name>
<keyword evidence="2" id="KW-1185">Reference proteome</keyword>
<dbReference type="EMBL" id="CYKH01001173">
    <property type="protein sequence ID" value="CUG85559.1"/>
    <property type="molecule type" value="Genomic_DNA"/>
</dbReference>